<dbReference type="FunFam" id="1.20.1270.50:FF:000002">
    <property type="entry name" value="Alpha-mannosidase"/>
    <property type="match status" value="1"/>
</dbReference>
<dbReference type="Proteomes" id="UP000276776">
    <property type="component" value="Unassembled WGS sequence"/>
</dbReference>
<dbReference type="OMA" id="WIYQINR"/>
<evidence type="ECO:0000313" key="10">
    <source>
        <dbReference type="Proteomes" id="UP000276776"/>
    </source>
</evidence>
<dbReference type="InterPro" id="IPR037094">
    <property type="entry name" value="Glyco_hydro_38_cen_sf"/>
</dbReference>
<dbReference type="InterPro" id="IPR028995">
    <property type="entry name" value="Glyco_hydro_57/38_cen_sf"/>
</dbReference>
<dbReference type="Pfam" id="PF01074">
    <property type="entry name" value="Glyco_hydro_38N"/>
    <property type="match status" value="1"/>
</dbReference>
<evidence type="ECO:0000256" key="5">
    <source>
        <dbReference type="ARBA" id="ARBA00023157"/>
    </source>
</evidence>
<dbReference type="Gene3D" id="1.20.1270.50">
    <property type="entry name" value="Glycoside hydrolase family 38, central domain"/>
    <property type="match status" value="2"/>
</dbReference>
<comment type="cofactor">
    <cofactor evidence="7">
        <name>Zn(2+)</name>
        <dbReference type="ChEBI" id="CHEBI:29105"/>
    </cofactor>
    <text evidence="7">Binds 1 zinc ion per subunit.</text>
</comment>
<gene>
    <name evidence="9" type="ORF">TCLT_LOCUS5776</name>
</gene>
<dbReference type="InterPro" id="IPR011013">
    <property type="entry name" value="Gal_mutarotase_sf_dom"/>
</dbReference>
<keyword evidence="5" id="KW-1015">Disulfide bond</keyword>
<reference evidence="11" key="1">
    <citation type="submission" date="2017-02" db="UniProtKB">
        <authorList>
            <consortium name="WormBaseParasite"/>
        </authorList>
    </citation>
    <scope>IDENTIFICATION</scope>
</reference>
<dbReference type="EC" id="3.2.1.-" evidence="7"/>
<dbReference type="SUPFAM" id="SSF88713">
    <property type="entry name" value="Glycoside hydrolase/deacetylase"/>
    <property type="match status" value="1"/>
</dbReference>
<dbReference type="FunFam" id="1.20.1270.50:FF:000003">
    <property type="entry name" value="Alpha-mannosidase"/>
    <property type="match status" value="1"/>
</dbReference>
<evidence type="ECO:0000256" key="1">
    <source>
        <dbReference type="ARBA" id="ARBA00009792"/>
    </source>
</evidence>
<evidence type="ECO:0000313" key="11">
    <source>
        <dbReference type="WBParaSite" id="TCLT_0000578701-mRNA-1"/>
    </source>
</evidence>
<keyword evidence="6 7" id="KW-0326">Glycosidase</keyword>
<dbReference type="AlphaFoldDB" id="A0A0N5CZ81"/>
<dbReference type="STRING" id="103827.A0A0N5CZ81"/>
<dbReference type="EMBL" id="UYYF01004363">
    <property type="protein sequence ID" value="VDN03063.1"/>
    <property type="molecule type" value="Genomic_DNA"/>
</dbReference>
<dbReference type="FunFam" id="2.70.98.30:FF:000003">
    <property type="entry name" value="Alpha-mannosidase"/>
    <property type="match status" value="1"/>
</dbReference>
<keyword evidence="10" id="KW-1185">Reference proteome</keyword>
<dbReference type="GO" id="GO:0030246">
    <property type="term" value="F:carbohydrate binding"/>
    <property type="evidence" value="ECO:0007669"/>
    <property type="project" value="InterPro"/>
</dbReference>
<sequence>MDFEAVFFSRLHFLEKEIRVHNSSLEFIWNTSDDLKKNIFTSIFYGDSYGPPPGFCFDGECLDEPIMDNNYLEEYNVDQRAEEFIAFAKEQASHQRTNHVMFLMGGDFQYTSANRWYTNLDKLIKFISKNQTLSTKVNIFYSTPTCYLLAVKECNPKLPTRSDDFFPYASSNHSFWTGFYTSRPTFKGFVRQSSALLQLVKKLQTSVLLFRNYSILQNAVALAQHHDAITGTARENVTRDYELRLSRGWDEAQKIINDISKKLNVKLKGMLPEQQVICRDLNTTQCNATKFYQNITLTAYNSNSHPMSTVLRIPIYSRSVVVQSSDNKLLNIQINKAFYNDGQLRKPLSAPYELLIPTNIPAIGFTTLFITSKKADKKLEYARSRLAYRSSSRMHKIKASNTITMTNEYIALTFDSSGELISILNRKNGKLAKLRQEFFLYRGMGFTNAKNQSSGAYIFRPNGTQPERIANIAQIDYIEGLLINETRQVITPWISQVIRLYSGKNFVEFEWTIGPIPKEFKNSVTKEIVTRYITEINSAGIFYTDSNGRQMIKRTRNQYPSFPFVDTEQVAGNYYPINDRIFIRDSENQLTIFTDRSQGGSSLNDGEIEIMLHRRSFYDDNFGVGEALDEPGDTGKGLVVRGRHWLMLNNVQDSTLYRTFATELYHSPLITTAERKIAPEDYSRTFVCEYSALEQSLPEVINIISMDLVAPQRMVIRFEHILQSNDDVNLSKPIEVDLNVRECLTDLRLFPLENSILQQ</sequence>
<dbReference type="InterPro" id="IPR011682">
    <property type="entry name" value="Glyco_hydro_38_C"/>
</dbReference>
<dbReference type="WBParaSite" id="TCLT_0000578701-mRNA-1">
    <property type="protein sequence ID" value="TCLT_0000578701-mRNA-1"/>
    <property type="gene ID" value="TCLT_0000578701"/>
</dbReference>
<evidence type="ECO:0000256" key="2">
    <source>
        <dbReference type="ARBA" id="ARBA00022723"/>
    </source>
</evidence>
<dbReference type="PANTHER" id="PTHR11607">
    <property type="entry name" value="ALPHA-MANNOSIDASE"/>
    <property type="match status" value="1"/>
</dbReference>
<dbReference type="SUPFAM" id="SSF88688">
    <property type="entry name" value="Families 57/38 glycoside transferase middle domain"/>
    <property type="match status" value="1"/>
</dbReference>
<dbReference type="InterPro" id="IPR000602">
    <property type="entry name" value="Glyco_hydro_38_N"/>
</dbReference>
<dbReference type="InterPro" id="IPR011330">
    <property type="entry name" value="Glyco_hydro/deAcase_b/a-brl"/>
</dbReference>
<dbReference type="Gene3D" id="2.60.40.1180">
    <property type="entry name" value="Golgi alpha-mannosidase II"/>
    <property type="match status" value="1"/>
</dbReference>
<proteinExistence type="inferred from homology"/>
<organism evidence="11">
    <name type="scientific">Thelazia callipaeda</name>
    <name type="common">Oriental eyeworm</name>
    <name type="synonym">Parasitic nematode</name>
    <dbReference type="NCBI Taxonomy" id="103827"/>
    <lineage>
        <taxon>Eukaryota</taxon>
        <taxon>Metazoa</taxon>
        <taxon>Ecdysozoa</taxon>
        <taxon>Nematoda</taxon>
        <taxon>Chromadorea</taxon>
        <taxon>Rhabditida</taxon>
        <taxon>Spirurina</taxon>
        <taxon>Spiruromorpha</taxon>
        <taxon>Thelazioidea</taxon>
        <taxon>Thelaziidae</taxon>
        <taxon>Thelazia</taxon>
    </lineage>
</organism>
<dbReference type="PANTHER" id="PTHR11607:SF3">
    <property type="entry name" value="LYSOSOMAL ALPHA-MANNOSIDASE"/>
    <property type="match status" value="1"/>
</dbReference>
<dbReference type="GO" id="GO:0046872">
    <property type="term" value="F:metal ion binding"/>
    <property type="evidence" value="ECO:0007669"/>
    <property type="project" value="UniProtKB-KW"/>
</dbReference>
<evidence type="ECO:0000259" key="8">
    <source>
        <dbReference type="SMART" id="SM00872"/>
    </source>
</evidence>
<accession>A0A0N5CZ81</accession>
<comment type="similarity">
    <text evidence="1 7">Belongs to the glycosyl hydrolase 38 family.</text>
</comment>
<dbReference type="SMART" id="SM00872">
    <property type="entry name" value="Alpha-mann_mid"/>
    <property type="match status" value="1"/>
</dbReference>
<dbReference type="Pfam" id="PF09261">
    <property type="entry name" value="Alpha-mann_mid"/>
    <property type="match status" value="1"/>
</dbReference>
<reference evidence="9 10" key="2">
    <citation type="submission" date="2018-11" db="EMBL/GenBank/DDBJ databases">
        <authorList>
            <consortium name="Pathogen Informatics"/>
        </authorList>
    </citation>
    <scope>NUCLEOTIDE SEQUENCE [LARGE SCALE GENOMIC DNA]</scope>
</reference>
<evidence type="ECO:0000256" key="4">
    <source>
        <dbReference type="ARBA" id="ARBA00022833"/>
    </source>
</evidence>
<keyword evidence="3 7" id="KW-0378">Hydrolase</keyword>
<protein>
    <recommendedName>
        <fullName evidence="7">Alpha-mannosidase</fullName>
        <ecNumber evidence="7">3.2.1.-</ecNumber>
    </recommendedName>
</protein>
<dbReference type="InterPro" id="IPR015341">
    <property type="entry name" value="Glyco_hydro_38_cen"/>
</dbReference>
<dbReference type="Pfam" id="PF07748">
    <property type="entry name" value="Glyco_hydro_38C"/>
    <property type="match status" value="1"/>
</dbReference>
<dbReference type="Gene3D" id="2.60.40.1360">
    <property type="match status" value="1"/>
</dbReference>
<evidence type="ECO:0000256" key="6">
    <source>
        <dbReference type="ARBA" id="ARBA00023295"/>
    </source>
</evidence>
<dbReference type="InterPro" id="IPR013780">
    <property type="entry name" value="Glyco_hydro_b"/>
</dbReference>
<dbReference type="GO" id="GO:0004559">
    <property type="term" value="F:alpha-mannosidase activity"/>
    <property type="evidence" value="ECO:0007669"/>
    <property type="project" value="InterPro"/>
</dbReference>
<dbReference type="InterPro" id="IPR050843">
    <property type="entry name" value="Glycosyl_Hydrlase_38"/>
</dbReference>
<feature type="domain" description="Glycoside hydrolase family 38 central" evidence="8">
    <location>
        <begin position="174"/>
        <end position="245"/>
    </location>
</feature>
<evidence type="ECO:0000256" key="7">
    <source>
        <dbReference type="RuleBase" id="RU361199"/>
    </source>
</evidence>
<keyword evidence="4 7" id="KW-0862">Zinc</keyword>
<dbReference type="InterPro" id="IPR027291">
    <property type="entry name" value="Glyco_hydro_38_N_sf"/>
</dbReference>
<dbReference type="GO" id="GO:0005764">
    <property type="term" value="C:lysosome"/>
    <property type="evidence" value="ECO:0007669"/>
    <property type="project" value="TreeGrafter"/>
</dbReference>
<dbReference type="OrthoDB" id="2016903at2759"/>
<name>A0A0N5CZ81_THECL</name>
<evidence type="ECO:0000256" key="3">
    <source>
        <dbReference type="ARBA" id="ARBA00022801"/>
    </source>
</evidence>
<keyword evidence="2 7" id="KW-0479">Metal-binding</keyword>
<dbReference type="Gene3D" id="3.20.110.10">
    <property type="entry name" value="Glycoside hydrolase 38, N terminal domain"/>
    <property type="match status" value="1"/>
</dbReference>
<dbReference type="SUPFAM" id="SSF74650">
    <property type="entry name" value="Galactose mutarotase-like"/>
    <property type="match status" value="1"/>
</dbReference>
<dbReference type="GO" id="GO:0006013">
    <property type="term" value="P:mannose metabolic process"/>
    <property type="evidence" value="ECO:0007669"/>
    <property type="project" value="InterPro"/>
</dbReference>
<dbReference type="Gene3D" id="2.70.98.30">
    <property type="entry name" value="Golgi alpha-mannosidase II, domain 4"/>
    <property type="match status" value="1"/>
</dbReference>
<evidence type="ECO:0000313" key="9">
    <source>
        <dbReference type="EMBL" id="VDN03063.1"/>
    </source>
</evidence>